<comment type="function">
    <text evidence="9">Cohesin cofactor dispensable during the meiotic division but playing an important role in DNA repair by homologous recombination (HR) probably by helping SMC5/SMC6 complex. Regulator of sister chromatid cohesion in mitosis which may stabilize cohesin complex association with chromatin. May couple sister chromatid cohesion during mitosis to DNA replication. Cohesion ensures that chromosome partitioning is accurate in both meiotic and mitotic cells and plays an important role in DNA repair.</text>
</comment>
<dbReference type="InterPro" id="IPR039776">
    <property type="entry name" value="Pds5"/>
</dbReference>
<evidence type="ECO:0000256" key="2">
    <source>
        <dbReference type="ARBA" id="ARBA00006254"/>
    </source>
</evidence>
<protein>
    <recommendedName>
        <fullName evidence="13">Tudor domain-containing protein</fullName>
    </recommendedName>
</protein>
<evidence type="ECO:0000256" key="9">
    <source>
        <dbReference type="ARBA" id="ARBA00058864"/>
    </source>
</evidence>
<dbReference type="AlphaFoldDB" id="A0A5J9TVZ5"/>
<dbReference type="PANTHER" id="PTHR12663">
    <property type="entry name" value="ANDROGEN INDUCED INHIBITOR OF PROLIFERATION AS3 / PDS5-RELATED"/>
    <property type="match status" value="1"/>
</dbReference>
<comment type="caution">
    <text evidence="11">The sequence shown here is derived from an EMBL/GenBank/DDBJ whole genome shotgun (WGS) entry which is preliminary data.</text>
</comment>
<gene>
    <name evidence="11" type="ORF">EJB05_38865</name>
</gene>
<dbReference type="GO" id="GO:0006281">
    <property type="term" value="P:DNA repair"/>
    <property type="evidence" value="ECO:0007669"/>
    <property type="project" value="UniProtKB-KW"/>
</dbReference>
<keyword evidence="12" id="KW-1185">Reference proteome</keyword>
<feature type="compositionally biased region" description="Polar residues" evidence="10">
    <location>
        <begin position="262"/>
        <end position="277"/>
    </location>
</feature>
<evidence type="ECO:0000256" key="1">
    <source>
        <dbReference type="ARBA" id="ARBA00004123"/>
    </source>
</evidence>
<dbReference type="GO" id="GO:0000785">
    <property type="term" value="C:chromatin"/>
    <property type="evidence" value="ECO:0007669"/>
    <property type="project" value="TreeGrafter"/>
</dbReference>
<comment type="subcellular location">
    <subcellularLocation>
        <location evidence="1">Nucleus</location>
    </subcellularLocation>
</comment>
<dbReference type="Pfam" id="PF20168">
    <property type="entry name" value="PDS5"/>
    <property type="match status" value="1"/>
</dbReference>
<evidence type="ECO:0000256" key="3">
    <source>
        <dbReference type="ARBA" id="ARBA00022737"/>
    </source>
</evidence>
<feature type="compositionally biased region" description="Basic and acidic residues" evidence="10">
    <location>
        <begin position="430"/>
        <end position="448"/>
    </location>
</feature>
<dbReference type="PANTHER" id="PTHR12663:SF3">
    <property type="entry name" value="SISTER CHROMATID COHESION PROTEIN PDS5 HOMOLOG C"/>
    <property type="match status" value="1"/>
</dbReference>
<evidence type="ECO:0000313" key="11">
    <source>
        <dbReference type="EMBL" id="TVU15347.1"/>
    </source>
</evidence>
<evidence type="ECO:0000256" key="10">
    <source>
        <dbReference type="SAM" id="MobiDB-lite"/>
    </source>
</evidence>
<organism evidence="11 12">
    <name type="scientific">Eragrostis curvula</name>
    <name type="common">weeping love grass</name>
    <dbReference type="NCBI Taxonomy" id="38414"/>
    <lineage>
        <taxon>Eukaryota</taxon>
        <taxon>Viridiplantae</taxon>
        <taxon>Streptophyta</taxon>
        <taxon>Embryophyta</taxon>
        <taxon>Tracheophyta</taxon>
        <taxon>Spermatophyta</taxon>
        <taxon>Magnoliopsida</taxon>
        <taxon>Liliopsida</taxon>
        <taxon>Poales</taxon>
        <taxon>Poaceae</taxon>
        <taxon>PACMAD clade</taxon>
        <taxon>Chloridoideae</taxon>
        <taxon>Eragrostideae</taxon>
        <taxon>Eragrostidinae</taxon>
        <taxon>Eragrostis</taxon>
    </lineage>
</organism>
<dbReference type="GO" id="GO:0007064">
    <property type="term" value="P:mitotic sister chromatid cohesion"/>
    <property type="evidence" value="ECO:0007669"/>
    <property type="project" value="InterPro"/>
</dbReference>
<comment type="similarity">
    <text evidence="2">Belongs to the PDS5 family.</text>
</comment>
<evidence type="ECO:0000256" key="6">
    <source>
        <dbReference type="ARBA" id="ARBA00023204"/>
    </source>
</evidence>
<keyword evidence="6" id="KW-0234">DNA repair</keyword>
<feature type="region of interest" description="Disordered" evidence="10">
    <location>
        <begin position="371"/>
        <end position="521"/>
    </location>
</feature>
<feature type="compositionally biased region" description="Polar residues" evidence="10">
    <location>
        <begin position="413"/>
        <end position="422"/>
    </location>
</feature>
<evidence type="ECO:0008006" key="13">
    <source>
        <dbReference type="Google" id="ProtNLM"/>
    </source>
</evidence>
<evidence type="ECO:0000256" key="4">
    <source>
        <dbReference type="ARBA" id="ARBA00022763"/>
    </source>
</evidence>
<sequence>MAPMEGGGLDFGAGHGRVPATSMLGAHRAAADLAIEQAETWLLRLEQHKDKTMHYTLSPTDAALISRDLLDHPDPDVNLAVTSCLTEVTRLRAPQAAYADDVMKEIFQRIVETFAGLDDINSPSYARRLSILDSFSRVECPVLMLDLDLDHLIRDIFHHFFKAASANHAENVIRWMEHILRAAIEESDDVHVDLASCLLQYLTKVAQETFPASFGLAERVVGSCKDRLKAVFIQLLRGTPLDNYSNIVILLCEDASGVATNNNADASMTDMETMSTTKSDKTKGQQEDNGVSKRKRLQEAEEAPPSKKNKMLGKNLVGSRIRVWWPDDKMFYNGVIESFNTSSKKHKVAYNDGDVEILLLRNERWELIDEEPASDPDVASDMPRGRRGKGSSSKGAKKGKTGTSQRGRPKGVRSSNNVSNTDALAVTSAKDIEETPKTDGKFKKENSRVTRSTAKAKDDFVEASNKDEAGRTKSAKESNDKAGSEDDRPKDEVKSSESVNGSKTDVLSTRRKLKEKEGKSS</sequence>
<name>A0A5J9TVZ5_9POAL</name>
<dbReference type="FunFam" id="2.30.30.140:FF:000033">
    <property type="entry name" value="Binding protein"/>
    <property type="match status" value="1"/>
</dbReference>
<keyword evidence="5" id="KW-0498">Mitosis</keyword>
<keyword evidence="8" id="KW-0131">Cell cycle</keyword>
<dbReference type="GO" id="GO:0009556">
    <property type="term" value="P:microsporogenesis"/>
    <property type="evidence" value="ECO:0007669"/>
    <property type="project" value="UniProtKB-ARBA"/>
</dbReference>
<dbReference type="GO" id="GO:0005634">
    <property type="term" value="C:nucleus"/>
    <property type="evidence" value="ECO:0007669"/>
    <property type="project" value="UniProtKB-SubCell"/>
</dbReference>
<dbReference type="GO" id="GO:0035825">
    <property type="term" value="P:homologous recombination"/>
    <property type="evidence" value="ECO:0007669"/>
    <property type="project" value="UniProtKB-ARBA"/>
</dbReference>
<keyword evidence="5" id="KW-0132">Cell division</keyword>
<feature type="compositionally biased region" description="Polar residues" evidence="10">
    <location>
        <begin position="496"/>
        <end position="507"/>
    </location>
</feature>
<proteinExistence type="inferred from homology"/>
<evidence type="ECO:0000256" key="8">
    <source>
        <dbReference type="ARBA" id="ARBA00023306"/>
    </source>
</evidence>
<feature type="region of interest" description="Disordered" evidence="10">
    <location>
        <begin position="262"/>
        <end position="312"/>
    </location>
</feature>
<keyword evidence="3" id="KW-0677">Repeat</keyword>
<keyword evidence="7" id="KW-0539">Nucleus</keyword>
<dbReference type="OrthoDB" id="200660at2759"/>
<evidence type="ECO:0000256" key="7">
    <source>
        <dbReference type="ARBA" id="ARBA00023242"/>
    </source>
</evidence>
<keyword evidence="4" id="KW-0227">DNA damage</keyword>
<reference evidence="11 12" key="1">
    <citation type="journal article" date="2019" name="Sci. Rep.">
        <title>A high-quality genome of Eragrostis curvula grass provides insights into Poaceae evolution and supports new strategies to enhance forage quality.</title>
        <authorList>
            <person name="Carballo J."/>
            <person name="Santos B.A.C.M."/>
            <person name="Zappacosta D."/>
            <person name="Garbus I."/>
            <person name="Selva J.P."/>
            <person name="Gallo C.A."/>
            <person name="Diaz A."/>
            <person name="Albertini E."/>
            <person name="Caccamo M."/>
            <person name="Echenique V."/>
        </authorList>
    </citation>
    <scope>NUCLEOTIDE SEQUENCE [LARGE SCALE GENOMIC DNA]</scope>
    <source>
        <strain evidence="12">cv. Victoria</strain>
        <tissue evidence="11">Leaf</tissue>
    </source>
</reference>
<dbReference type="EMBL" id="RWGY01000031">
    <property type="protein sequence ID" value="TVU15347.1"/>
    <property type="molecule type" value="Genomic_DNA"/>
</dbReference>
<evidence type="ECO:0000256" key="5">
    <source>
        <dbReference type="ARBA" id="ARBA00022776"/>
    </source>
</evidence>
<dbReference type="CDD" id="cd20404">
    <property type="entry name" value="Tudor_Agenet_AtEML-like"/>
    <property type="match status" value="1"/>
</dbReference>
<dbReference type="Gene3D" id="2.30.30.140">
    <property type="match status" value="1"/>
</dbReference>
<feature type="compositionally biased region" description="Basic and acidic residues" evidence="10">
    <location>
        <begin position="455"/>
        <end position="495"/>
    </location>
</feature>
<dbReference type="Proteomes" id="UP000324897">
    <property type="component" value="Unassembled WGS sequence"/>
</dbReference>
<dbReference type="SUPFAM" id="SSF63748">
    <property type="entry name" value="Tudor/PWWP/MBT"/>
    <property type="match status" value="1"/>
</dbReference>
<accession>A0A5J9TVZ5</accession>
<dbReference type="Gramene" id="TVU15347">
    <property type="protein sequence ID" value="TVU15347"/>
    <property type="gene ID" value="EJB05_38865"/>
</dbReference>
<feature type="compositionally biased region" description="Basic residues" evidence="10">
    <location>
        <begin position="385"/>
        <end position="400"/>
    </location>
</feature>
<evidence type="ECO:0000313" key="12">
    <source>
        <dbReference type="Proteomes" id="UP000324897"/>
    </source>
</evidence>